<dbReference type="FunFam" id="1.10.287.130:FF:000001">
    <property type="entry name" value="Two-component sensor histidine kinase"/>
    <property type="match status" value="1"/>
</dbReference>
<dbReference type="SMART" id="SM00388">
    <property type="entry name" value="HisKA"/>
    <property type="match status" value="1"/>
</dbReference>
<dbReference type="Gene3D" id="1.10.287.130">
    <property type="match status" value="1"/>
</dbReference>
<dbReference type="InterPro" id="IPR036890">
    <property type="entry name" value="HATPase_C_sf"/>
</dbReference>
<dbReference type="InterPro" id="IPR036097">
    <property type="entry name" value="HisK_dim/P_sf"/>
</dbReference>
<dbReference type="InterPro" id="IPR050351">
    <property type="entry name" value="BphY/WalK/GraS-like"/>
</dbReference>
<dbReference type="Pfam" id="PF02518">
    <property type="entry name" value="HATPase_c"/>
    <property type="match status" value="1"/>
</dbReference>
<gene>
    <name evidence="10" type="primary">sasA_128</name>
    <name evidence="10" type="ORF">SDC9_44900</name>
</gene>
<feature type="transmembrane region" description="Helical" evidence="8">
    <location>
        <begin position="12"/>
        <end position="34"/>
    </location>
</feature>
<evidence type="ECO:0000259" key="9">
    <source>
        <dbReference type="PROSITE" id="PS50109"/>
    </source>
</evidence>
<dbReference type="EC" id="2.7.13.3" evidence="2"/>
<comment type="catalytic activity">
    <reaction evidence="1">
        <text>ATP + protein L-histidine = ADP + protein N-phospho-L-histidine.</text>
        <dbReference type="EC" id="2.7.13.3"/>
    </reaction>
</comment>
<dbReference type="PRINTS" id="PR00344">
    <property type="entry name" value="BCTRLSENSOR"/>
</dbReference>
<dbReference type="AlphaFoldDB" id="A0A644W8C7"/>
<dbReference type="InterPro" id="IPR005467">
    <property type="entry name" value="His_kinase_dom"/>
</dbReference>
<keyword evidence="6" id="KW-0902">Two-component regulatory system</keyword>
<keyword evidence="7 8" id="KW-0472">Membrane</keyword>
<evidence type="ECO:0000256" key="3">
    <source>
        <dbReference type="ARBA" id="ARBA00022553"/>
    </source>
</evidence>
<evidence type="ECO:0000256" key="8">
    <source>
        <dbReference type="SAM" id="Phobius"/>
    </source>
</evidence>
<name>A0A644W8C7_9ZZZZ</name>
<feature type="transmembrane region" description="Helical" evidence="8">
    <location>
        <begin position="46"/>
        <end position="70"/>
    </location>
</feature>
<sequence>MIHYTEKLWRYFSGVMFLTVCFTIAACIVTFAYGSAVSVQEVGKQVMLSFFSVLVFIVVLLLCRMVYHLFGHHKNSHRSSYHEFINELEKALDRIAQGDFEVRVATKKDVNIVHDEGHHISDIADKINSMAVELGERETMRQDFVSNVSHEIQSPFTSIRGFVELLKDDSLSRQEQLRYIGIVESESLRLSRLSENLLRLSTLESAFVALNPKKYSLSRQIKEIILLLEPQWSAKNIEVAFSGEQVDILADQDLLSQVWINLLNNSIKFTQVNGKISISVSKNEAGIETTIADMGIGMTSEEITHIFERFYMADKARNRKMGGSGLGLSIVKKIVQMHNGYINVDSKKNEGTTFKVIIPQNIELV</sequence>
<keyword evidence="5 10" id="KW-0418">Kinase</keyword>
<dbReference type="PROSITE" id="PS51257">
    <property type="entry name" value="PROKAR_LIPOPROTEIN"/>
    <property type="match status" value="1"/>
</dbReference>
<dbReference type="InterPro" id="IPR004358">
    <property type="entry name" value="Sig_transdc_His_kin-like_C"/>
</dbReference>
<proteinExistence type="predicted"/>
<evidence type="ECO:0000256" key="5">
    <source>
        <dbReference type="ARBA" id="ARBA00022777"/>
    </source>
</evidence>
<dbReference type="CDD" id="cd06225">
    <property type="entry name" value="HAMP"/>
    <property type="match status" value="1"/>
</dbReference>
<evidence type="ECO:0000313" key="10">
    <source>
        <dbReference type="EMBL" id="MPL98693.1"/>
    </source>
</evidence>
<dbReference type="SUPFAM" id="SSF55874">
    <property type="entry name" value="ATPase domain of HSP90 chaperone/DNA topoisomerase II/histidine kinase"/>
    <property type="match status" value="1"/>
</dbReference>
<dbReference type="PANTHER" id="PTHR45453:SF1">
    <property type="entry name" value="PHOSPHATE REGULON SENSOR PROTEIN PHOR"/>
    <property type="match status" value="1"/>
</dbReference>
<dbReference type="SUPFAM" id="SSF47384">
    <property type="entry name" value="Homodimeric domain of signal transducing histidine kinase"/>
    <property type="match status" value="1"/>
</dbReference>
<dbReference type="GO" id="GO:0005886">
    <property type="term" value="C:plasma membrane"/>
    <property type="evidence" value="ECO:0007669"/>
    <property type="project" value="TreeGrafter"/>
</dbReference>
<dbReference type="GO" id="GO:0004721">
    <property type="term" value="F:phosphoprotein phosphatase activity"/>
    <property type="evidence" value="ECO:0007669"/>
    <property type="project" value="TreeGrafter"/>
</dbReference>
<dbReference type="EMBL" id="VSSQ01000623">
    <property type="protein sequence ID" value="MPL98693.1"/>
    <property type="molecule type" value="Genomic_DNA"/>
</dbReference>
<dbReference type="SMART" id="SM00387">
    <property type="entry name" value="HATPase_c"/>
    <property type="match status" value="1"/>
</dbReference>
<dbReference type="InterPro" id="IPR003594">
    <property type="entry name" value="HATPase_dom"/>
</dbReference>
<comment type="caution">
    <text evidence="10">The sequence shown here is derived from an EMBL/GenBank/DDBJ whole genome shotgun (WGS) entry which is preliminary data.</text>
</comment>
<keyword evidence="3" id="KW-0597">Phosphoprotein</keyword>
<dbReference type="PANTHER" id="PTHR45453">
    <property type="entry name" value="PHOSPHATE REGULON SENSOR PROTEIN PHOR"/>
    <property type="match status" value="1"/>
</dbReference>
<keyword evidence="8" id="KW-0812">Transmembrane</keyword>
<keyword evidence="4 10" id="KW-0808">Transferase</keyword>
<reference evidence="10" key="1">
    <citation type="submission" date="2019-08" db="EMBL/GenBank/DDBJ databases">
        <authorList>
            <person name="Kucharzyk K."/>
            <person name="Murdoch R.W."/>
            <person name="Higgins S."/>
            <person name="Loffler F."/>
        </authorList>
    </citation>
    <scope>NUCLEOTIDE SEQUENCE</scope>
</reference>
<dbReference type="FunFam" id="3.30.565.10:FF:000006">
    <property type="entry name" value="Sensor histidine kinase WalK"/>
    <property type="match status" value="1"/>
</dbReference>
<organism evidence="10">
    <name type="scientific">bioreactor metagenome</name>
    <dbReference type="NCBI Taxonomy" id="1076179"/>
    <lineage>
        <taxon>unclassified sequences</taxon>
        <taxon>metagenomes</taxon>
        <taxon>ecological metagenomes</taxon>
    </lineage>
</organism>
<feature type="domain" description="Histidine kinase" evidence="9">
    <location>
        <begin position="147"/>
        <end position="362"/>
    </location>
</feature>
<protein>
    <recommendedName>
        <fullName evidence="2">histidine kinase</fullName>
        <ecNumber evidence="2">2.7.13.3</ecNumber>
    </recommendedName>
</protein>
<evidence type="ECO:0000256" key="6">
    <source>
        <dbReference type="ARBA" id="ARBA00023012"/>
    </source>
</evidence>
<dbReference type="InterPro" id="IPR003661">
    <property type="entry name" value="HisK_dim/P_dom"/>
</dbReference>
<dbReference type="GO" id="GO:0000155">
    <property type="term" value="F:phosphorelay sensor kinase activity"/>
    <property type="evidence" value="ECO:0007669"/>
    <property type="project" value="InterPro"/>
</dbReference>
<dbReference type="PROSITE" id="PS50109">
    <property type="entry name" value="HIS_KIN"/>
    <property type="match status" value="1"/>
</dbReference>
<dbReference type="GO" id="GO:0016036">
    <property type="term" value="P:cellular response to phosphate starvation"/>
    <property type="evidence" value="ECO:0007669"/>
    <property type="project" value="TreeGrafter"/>
</dbReference>
<evidence type="ECO:0000256" key="7">
    <source>
        <dbReference type="ARBA" id="ARBA00023136"/>
    </source>
</evidence>
<dbReference type="Gene3D" id="3.30.565.10">
    <property type="entry name" value="Histidine kinase-like ATPase, C-terminal domain"/>
    <property type="match status" value="1"/>
</dbReference>
<keyword evidence="8" id="KW-1133">Transmembrane helix</keyword>
<accession>A0A644W8C7</accession>
<evidence type="ECO:0000256" key="4">
    <source>
        <dbReference type="ARBA" id="ARBA00022679"/>
    </source>
</evidence>
<evidence type="ECO:0000256" key="1">
    <source>
        <dbReference type="ARBA" id="ARBA00000085"/>
    </source>
</evidence>
<evidence type="ECO:0000256" key="2">
    <source>
        <dbReference type="ARBA" id="ARBA00012438"/>
    </source>
</evidence>
<dbReference type="Gene3D" id="6.10.340.10">
    <property type="match status" value="1"/>
</dbReference>
<dbReference type="Pfam" id="PF00512">
    <property type="entry name" value="HisKA"/>
    <property type="match status" value="1"/>
</dbReference>
<dbReference type="CDD" id="cd00082">
    <property type="entry name" value="HisKA"/>
    <property type="match status" value="1"/>
</dbReference>